<feature type="transmembrane region" description="Helical" evidence="4">
    <location>
        <begin position="350"/>
        <end position="376"/>
    </location>
</feature>
<organism evidence="6 7">
    <name type="scientific">Cerrena zonata</name>
    <dbReference type="NCBI Taxonomy" id="2478898"/>
    <lineage>
        <taxon>Eukaryota</taxon>
        <taxon>Fungi</taxon>
        <taxon>Dikarya</taxon>
        <taxon>Basidiomycota</taxon>
        <taxon>Agaricomycotina</taxon>
        <taxon>Agaricomycetes</taxon>
        <taxon>Polyporales</taxon>
        <taxon>Cerrenaceae</taxon>
        <taxon>Cerrena</taxon>
    </lineage>
</organism>
<dbReference type="Pfam" id="PF07690">
    <property type="entry name" value="MFS_1"/>
    <property type="match status" value="1"/>
</dbReference>
<feature type="transmembrane region" description="Helical" evidence="4">
    <location>
        <begin position="326"/>
        <end position="344"/>
    </location>
</feature>
<dbReference type="GO" id="GO:0022857">
    <property type="term" value="F:transmembrane transporter activity"/>
    <property type="evidence" value="ECO:0007669"/>
    <property type="project" value="InterPro"/>
</dbReference>
<feature type="transmembrane region" description="Helical" evidence="4">
    <location>
        <begin position="217"/>
        <end position="237"/>
    </location>
</feature>
<feature type="transmembrane region" description="Helical" evidence="4">
    <location>
        <begin position="295"/>
        <end position="314"/>
    </location>
</feature>
<comment type="subcellular location">
    <subcellularLocation>
        <location evidence="1">Membrane</location>
        <topology evidence="1">Multi-pass membrane protein</topology>
    </subcellularLocation>
</comment>
<feature type="transmembrane region" description="Helical" evidence="4">
    <location>
        <begin position="414"/>
        <end position="435"/>
    </location>
</feature>
<comment type="similarity">
    <text evidence="2">Belongs to the major facilitator superfamily. Monocarboxylate porter (TC 2.A.1.13) family.</text>
</comment>
<evidence type="ECO:0000256" key="4">
    <source>
        <dbReference type="SAM" id="Phobius"/>
    </source>
</evidence>
<comment type="caution">
    <text evidence="6">The sequence shown here is derived from an EMBL/GenBank/DDBJ whole genome shotgun (WGS) entry which is preliminary data.</text>
</comment>
<dbReference type="SUPFAM" id="SSF103473">
    <property type="entry name" value="MFS general substrate transporter"/>
    <property type="match status" value="1"/>
</dbReference>
<dbReference type="InterPro" id="IPR036259">
    <property type="entry name" value="MFS_trans_sf"/>
</dbReference>
<evidence type="ECO:0000313" key="7">
    <source>
        <dbReference type="Proteomes" id="UP001385951"/>
    </source>
</evidence>
<evidence type="ECO:0000259" key="5">
    <source>
        <dbReference type="PROSITE" id="PS50850"/>
    </source>
</evidence>
<accession>A0AAW0FTD4</accession>
<feature type="region of interest" description="Disordered" evidence="3">
    <location>
        <begin position="1"/>
        <end position="45"/>
    </location>
</feature>
<evidence type="ECO:0000313" key="6">
    <source>
        <dbReference type="EMBL" id="KAK7680562.1"/>
    </source>
</evidence>
<evidence type="ECO:0000256" key="1">
    <source>
        <dbReference type="ARBA" id="ARBA00004141"/>
    </source>
</evidence>
<feature type="transmembrane region" description="Helical" evidence="4">
    <location>
        <begin position="57"/>
        <end position="76"/>
    </location>
</feature>
<protein>
    <recommendedName>
        <fullName evidence="5">Major facilitator superfamily (MFS) profile domain-containing protein</fullName>
    </recommendedName>
</protein>
<evidence type="ECO:0000256" key="3">
    <source>
        <dbReference type="SAM" id="MobiDB-lite"/>
    </source>
</evidence>
<reference evidence="6 7" key="1">
    <citation type="submission" date="2022-09" db="EMBL/GenBank/DDBJ databases">
        <authorList>
            <person name="Palmer J.M."/>
        </authorList>
    </citation>
    <scope>NUCLEOTIDE SEQUENCE [LARGE SCALE GENOMIC DNA]</scope>
    <source>
        <strain evidence="6 7">DSM 7382</strain>
    </source>
</reference>
<keyword evidence="4" id="KW-1133">Transmembrane helix</keyword>
<feature type="transmembrane region" description="Helical" evidence="4">
    <location>
        <begin position="96"/>
        <end position="114"/>
    </location>
</feature>
<feature type="compositionally biased region" description="Polar residues" evidence="3">
    <location>
        <begin position="1"/>
        <end position="13"/>
    </location>
</feature>
<dbReference type="PANTHER" id="PTHR11360:SF234">
    <property type="entry name" value="MFS-TYPE TRANSPORTER DBAD-RELATED"/>
    <property type="match status" value="1"/>
</dbReference>
<feature type="transmembrane region" description="Helical" evidence="4">
    <location>
        <begin position="258"/>
        <end position="280"/>
    </location>
</feature>
<feature type="domain" description="Major facilitator superfamily (MFS) profile" evidence="5">
    <location>
        <begin position="260"/>
        <end position="448"/>
    </location>
</feature>
<dbReference type="AlphaFoldDB" id="A0AAW0FTD4"/>
<evidence type="ECO:0000256" key="2">
    <source>
        <dbReference type="ARBA" id="ARBA00006727"/>
    </source>
</evidence>
<dbReference type="Gene3D" id="1.20.1250.20">
    <property type="entry name" value="MFS general substrate transporter like domains"/>
    <property type="match status" value="2"/>
</dbReference>
<feature type="compositionally biased region" description="Basic and acidic residues" evidence="3">
    <location>
        <begin position="30"/>
        <end position="45"/>
    </location>
</feature>
<dbReference type="Proteomes" id="UP001385951">
    <property type="component" value="Unassembled WGS sequence"/>
</dbReference>
<dbReference type="PROSITE" id="PS50850">
    <property type="entry name" value="MFS"/>
    <property type="match status" value="1"/>
</dbReference>
<keyword evidence="7" id="KW-1185">Reference proteome</keyword>
<keyword evidence="4" id="KW-0472">Membrane</keyword>
<dbReference type="EMBL" id="JASBNA010000048">
    <property type="protein sequence ID" value="KAK7680562.1"/>
    <property type="molecule type" value="Genomic_DNA"/>
</dbReference>
<feature type="transmembrane region" description="Helical" evidence="4">
    <location>
        <begin position="126"/>
        <end position="144"/>
    </location>
</feature>
<dbReference type="GO" id="GO:0016020">
    <property type="term" value="C:membrane"/>
    <property type="evidence" value="ECO:0007669"/>
    <property type="project" value="UniProtKB-SubCell"/>
</dbReference>
<name>A0AAW0FTD4_9APHY</name>
<dbReference type="InterPro" id="IPR011701">
    <property type="entry name" value="MFS"/>
</dbReference>
<dbReference type="PANTHER" id="PTHR11360">
    <property type="entry name" value="MONOCARBOXYLATE TRANSPORTER"/>
    <property type="match status" value="1"/>
</dbReference>
<gene>
    <name evidence="6" type="ORF">QCA50_016344</name>
</gene>
<dbReference type="InterPro" id="IPR050327">
    <property type="entry name" value="Proton-linked_MCT"/>
</dbReference>
<keyword evidence="4" id="KW-0812">Transmembrane</keyword>
<feature type="transmembrane region" description="Helical" evidence="4">
    <location>
        <begin position="150"/>
        <end position="172"/>
    </location>
</feature>
<feature type="transmembrane region" description="Helical" evidence="4">
    <location>
        <begin position="184"/>
        <end position="205"/>
    </location>
</feature>
<feature type="transmembrane region" description="Helical" evidence="4">
    <location>
        <begin position="388"/>
        <end position="408"/>
    </location>
</feature>
<sequence>MAQSESITDSTPARSDVTAKEQADVVESAAKTKDEESTHSTPIDDHLSTIPDGGLRAWMSVLGGWLVLFSTLGYAQSFGVYQDFYVKAGTSTPSNISWIGSFQLFMMFFMSLPAGKLYDAGYFHHLQFAGIFLLVFCLFMLSLVDTTKFYQIFLSQGVGVGLGIGLLFLPAVSVQTQHFNKKRALAMGIVITGSSFGGIVLPIMHNELFSGKAGFPWGVRATAFMMLGLLIIAKMLMTTRLPAKHNAPKPNIGEVFKHVPFMLAVWGNFLVLMGLYFPYFYMQLFVDLKGLPTKLAFYTLAILNAGSVFGRTIPNYLADKYGRFNAFVPISLMCSVLVFVIFGLTNIAGVIVFSILYGFASGGFVSLGAPLLATLVPDIRQLGIYMGVAYFITSFAILTGNPICGALLGSHFKWWRPIVFSGVVMFAGSVLIVWARHIQTKRLGTQRV</sequence>
<dbReference type="InterPro" id="IPR020846">
    <property type="entry name" value="MFS_dom"/>
</dbReference>
<proteinExistence type="inferred from homology"/>